<proteinExistence type="inferred from homology"/>
<comment type="function">
    <text evidence="3">Probably deamidates glutamine residues to glutamate on methyl-accepting chemotaxis receptors (MCPs), playing an important role in chemotaxis.</text>
</comment>
<evidence type="ECO:0000313" key="6">
    <source>
        <dbReference type="Proteomes" id="UP000189059"/>
    </source>
</evidence>
<dbReference type="Pfam" id="PF03975">
    <property type="entry name" value="CheD"/>
    <property type="match status" value="1"/>
</dbReference>
<sequence>MIDEQSIVKVAMADLNVAGPNGILRTTGLGSCVGLTLYDPVAKIGGLAHVMLPSSSIAREGQLNLAKYADTALPVLLNKMKDMGAVQARMVAKMAGGAQMFSFAGAGDTMRIGPRNVESCKEGLQQMGIALIAEDTGENYGRTVELDCFTGKFTVRSVQKGIKEL</sequence>
<accession>A0A1B2E6J7</accession>
<dbReference type="KEGG" id="pib:BBD41_24700"/>
<gene>
    <name evidence="3" type="primary">cheD</name>
    <name evidence="5" type="ORF">BBD40_10840</name>
    <name evidence="4" type="ORF">BBD41_24700</name>
</gene>
<dbReference type="RefSeq" id="WP_077567103.1">
    <property type="nucleotide sequence ID" value="NZ_CP016809.1"/>
</dbReference>
<protein>
    <recommendedName>
        <fullName evidence="3">Probable chemoreceptor glutamine deamidase CheD</fullName>
        <ecNumber evidence="3">3.5.1.44</ecNumber>
    </recommendedName>
</protein>
<evidence type="ECO:0000256" key="3">
    <source>
        <dbReference type="HAMAP-Rule" id="MF_01440"/>
    </source>
</evidence>
<reference evidence="5 6" key="2">
    <citation type="submission" date="2016-12" db="EMBL/GenBank/DDBJ databases">
        <title>Genome sequencing and description of Paenibacillus sp. nov. from high altitude lake in the Indian Trans- Himalayas.</title>
        <authorList>
            <person name="Kiran S."/>
            <person name="Swarnkar M.K."/>
            <person name="Rana A."/>
            <person name="Tewari R."/>
            <person name="Gulati A."/>
        </authorList>
    </citation>
    <scope>NUCLEOTIDE SEQUENCE [LARGE SCALE GENOMIC DNA]</scope>
    <source>
        <strain evidence="5 6">IHBB 9951</strain>
    </source>
</reference>
<dbReference type="Proteomes" id="UP000189059">
    <property type="component" value="Unassembled WGS sequence"/>
</dbReference>
<keyword evidence="2 3" id="KW-0378">Hydrolase</keyword>
<dbReference type="HAMAP" id="MF_01440">
    <property type="entry name" value="CheD"/>
    <property type="match status" value="1"/>
</dbReference>
<dbReference type="EC" id="3.5.1.44" evidence="3"/>
<dbReference type="GO" id="GO:0050568">
    <property type="term" value="F:protein-glutamine glutaminase activity"/>
    <property type="evidence" value="ECO:0007669"/>
    <property type="project" value="UniProtKB-UniRule"/>
</dbReference>
<keyword evidence="1 3" id="KW-0145">Chemotaxis</keyword>
<evidence type="ECO:0000313" key="5">
    <source>
        <dbReference type="EMBL" id="OOC62313.1"/>
    </source>
</evidence>
<dbReference type="InterPro" id="IPR011324">
    <property type="entry name" value="Cytotoxic_necrot_fac-like_cat"/>
</dbReference>
<evidence type="ECO:0000313" key="4">
    <source>
        <dbReference type="EMBL" id="ANY75512.1"/>
    </source>
</evidence>
<organism evidence="4">
    <name type="scientific">Paenibacillus ihbetae</name>
    <dbReference type="NCBI Taxonomy" id="1870820"/>
    <lineage>
        <taxon>Bacteria</taxon>
        <taxon>Bacillati</taxon>
        <taxon>Bacillota</taxon>
        <taxon>Bacilli</taxon>
        <taxon>Bacillales</taxon>
        <taxon>Paenibacillaceae</taxon>
        <taxon>Paenibacillus</taxon>
    </lineage>
</organism>
<comment type="catalytic activity">
    <reaction evidence="3">
        <text>L-glutaminyl-[protein] + H2O = L-glutamyl-[protein] + NH4(+)</text>
        <dbReference type="Rhea" id="RHEA:16441"/>
        <dbReference type="Rhea" id="RHEA-COMP:10207"/>
        <dbReference type="Rhea" id="RHEA-COMP:10208"/>
        <dbReference type="ChEBI" id="CHEBI:15377"/>
        <dbReference type="ChEBI" id="CHEBI:28938"/>
        <dbReference type="ChEBI" id="CHEBI:29973"/>
        <dbReference type="ChEBI" id="CHEBI:30011"/>
        <dbReference type="EC" id="3.5.1.44"/>
    </reaction>
</comment>
<evidence type="ECO:0000256" key="2">
    <source>
        <dbReference type="ARBA" id="ARBA00022801"/>
    </source>
</evidence>
<dbReference type="SUPFAM" id="SSF64438">
    <property type="entry name" value="CNF1/YfiH-like putative cysteine hydrolases"/>
    <property type="match status" value="1"/>
</dbReference>
<dbReference type="Gene3D" id="3.30.1330.200">
    <property type="match status" value="1"/>
</dbReference>
<reference evidence="4" key="1">
    <citation type="submission" date="2016-08" db="EMBL/GenBank/DDBJ databases">
        <title>Complete Genome Seqeunce of Paenibacillus sp. nov. IHBB 9852 from high altitute lake of Indian trans-Himalayas.</title>
        <authorList>
            <person name="Kiran S."/>
            <person name="Swarnkar M.K."/>
            <person name="Rana A."/>
            <person name="Tewari R."/>
            <person name="Gulati A."/>
        </authorList>
    </citation>
    <scope>NUCLEOTIDE SEQUENCE [LARGE SCALE GENOMIC DNA]</scope>
    <source>
        <strain evidence="4">IHBB 9852</strain>
    </source>
</reference>
<dbReference type="OrthoDB" id="9807202at2"/>
<dbReference type="InterPro" id="IPR038592">
    <property type="entry name" value="CheD-like_sf"/>
</dbReference>
<dbReference type="CDD" id="cd16352">
    <property type="entry name" value="CheD"/>
    <property type="match status" value="1"/>
</dbReference>
<dbReference type="EMBL" id="MRVI01000001">
    <property type="protein sequence ID" value="OOC62313.1"/>
    <property type="molecule type" value="Genomic_DNA"/>
</dbReference>
<dbReference type="InterPro" id="IPR005659">
    <property type="entry name" value="Chemorcpt_Glu_NH3ase_CheD"/>
</dbReference>
<dbReference type="AlphaFoldDB" id="A0A1B2E6J7"/>
<dbReference type="GO" id="GO:0006935">
    <property type="term" value="P:chemotaxis"/>
    <property type="evidence" value="ECO:0007669"/>
    <property type="project" value="UniProtKB-UniRule"/>
</dbReference>
<name>A0A1B2E6J7_9BACL</name>
<comment type="similarity">
    <text evidence="3">Belongs to the CheD family.</text>
</comment>
<dbReference type="EMBL" id="CP016809">
    <property type="protein sequence ID" value="ANY75512.1"/>
    <property type="molecule type" value="Genomic_DNA"/>
</dbReference>
<dbReference type="PANTHER" id="PTHR35147">
    <property type="entry name" value="CHEMORECEPTOR GLUTAMINE DEAMIDASE CHED-RELATED"/>
    <property type="match status" value="1"/>
</dbReference>
<keyword evidence="6" id="KW-1185">Reference proteome</keyword>
<evidence type="ECO:0000256" key="1">
    <source>
        <dbReference type="ARBA" id="ARBA00022500"/>
    </source>
</evidence>
<dbReference type="PANTHER" id="PTHR35147:SF1">
    <property type="entry name" value="CHEMORECEPTOR GLUTAMINE DEAMIDASE CHED-RELATED"/>
    <property type="match status" value="1"/>
</dbReference>